<keyword evidence="2" id="KW-0808">Transferase</keyword>
<dbReference type="Proteomes" id="UP000317371">
    <property type="component" value="Unassembled WGS sequence"/>
</dbReference>
<dbReference type="InParanoid" id="A0A540VLV1"/>
<proteinExistence type="predicted"/>
<dbReference type="InterPro" id="IPR029063">
    <property type="entry name" value="SAM-dependent_MTases_sf"/>
</dbReference>
<dbReference type="EMBL" id="VIGC01000002">
    <property type="protein sequence ID" value="TQE97749.1"/>
    <property type="molecule type" value="Genomic_DNA"/>
</dbReference>
<dbReference type="PANTHER" id="PTHR43591:SF24">
    <property type="entry name" value="2-METHOXY-6-POLYPRENYL-1,4-BENZOQUINOL METHYLASE, MITOCHONDRIAL"/>
    <property type="match status" value="1"/>
</dbReference>
<keyword evidence="2" id="KW-0489">Methyltransferase</keyword>
<sequence>MIDFLKNTVALGSGLALGSQVGLRLGFHLQPHPMPHQMAATLDHPWRMKYRNPGATLGLFGILAGMHVLDLGCGTGTFTVEMARMVGSEGMVHAVEIQRPLLERAQHRLTQAGLAERVRFHHSGAYRLPLPDASIDLAVLIATLPQIPDKARALAELRRVLKPGGRLAVSEELPDPAYVPPPVTRRWLQDAGFHPAGQSGTWFCYSVVAFPEPAPLERTE</sequence>
<dbReference type="OrthoDB" id="162577at2"/>
<dbReference type="AlphaFoldDB" id="A0A540VLV1"/>
<dbReference type="InterPro" id="IPR025714">
    <property type="entry name" value="Methyltranfer_dom"/>
</dbReference>
<organism evidence="2 3">
    <name type="scientific">Litorilinea aerophila</name>
    <dbReference type="NCBI Taxonomy" id="1204385"/>
    <lineage>
        <taxon>Bacteria</taxon>
        <taxon>Bacillati</taxon>
        <taxon>Chloroflexota</taxon>
        <taxon>Caldilineae</taxon>
        <taxon>Caldilineales</taxon>
        <taxon>Caldilineaceae</taxon>
        <taxon>Litorilinea</taxon>
    </lineage>
</organism>
<dbReference type="GO" id="GO:0008168">
    <property type="term" value="F:methyltransferase activity"/>
    <property type="evidence" value="ECO:0007669"/>
    <property type="project" value="UniProtKB-KW"/>
</dbReference>
<dbReference type="Gene3D" id="3.40.50.150">
    <property type="entry name" value="Vaccinia Virus protein VP39"/>
    <property type="match status" value="1"/>
</dbReference>
<feature type="domain" description="Methyltransferase" evidence="1">
    <location>
        <begin position="64"/>
        <end position="171"/>
    </location>
</feature>
<dbReference type="RefSeq" id="WP_141608476.1">
    <property type="nucleotide sequence ID" value="NZ_VIGC02000002.1"/>
</dbReference>
<evidence type="ECO:0000259" key="1">
    <source>
        <dbReference type="Pfam" id="PF13847"/>
    </source>
</evidence>
<gene>
    <name evidence="2" type="ORF">FKZ61_02455</name>
</gene>
<comment type="caution">
    <text evidence="2">The sequence shown here is derived from an EMBL/GenBank/DDBJ whole genome shotgun (WGS) entry which is preliminary data.</text>
</comment>
<reference evidence="2 3" key="1">
    <citation type="submission" date="2019-06" db="EMBL/GenBank/DDBJ databases">
        <title>Genome sequence of Litorilinea aerophila BAA-2444.</title>
        <authorList>
            <person name="Maclea K.S."/>
            <person name="Maurais E.G."/>
            <person name="Iannazzi L.C."/>
        </authorList>
    </citation>
    <scope>NUCLEOTIDE SEQUENCE [LARGE SCALE GENOMIC DNA]</scope>
    <source>
        <strain evidence="2 3">ATCC BAA-2444</strain>
    </source>
</reference>
<evidence type="ECO:0000313" key="3">
    <source>
        <dbReference type="Proteomes" id="UP000317371"/>
    </source>
</evidence>
<accession>A0A540VLV1</accession>
<evidence type="ECO:0000313" key="2">
    <source>
        <dbReference type="EMBL" id="TQE97749.1"/>
    </source>
</evidence>
<dbReference type="Pfam" id="PF13847">
    <property type="entry name" value="Methyltransf_31"/>
    <property type="match status" value="1"/>
</dbReference>
<protein>
    <submittedName>
        <fullName evidence="2">Methyltransferase domain-containing protein</fullName>
    </submittedName>
</protein>
<dbReference type="CDD" id="cd02440">
    <property type="entry name" value="AdoMet_MTases"/>
    <property type="match status" value="1"/>
</dbReference>
<name>A0A540VLV1_9CHLR</name>
<dbReference type="SUPFAM" id="SSF53335">
    <property type="entry name" value="S-adenosyl-L-methionine-dependent methyltransferases"/>
    <property type="match status" value="1"/>
</dbReference>
<dbReference type="GO" id="GO:0032259">
    <property type="term" value="P:methylation"/>
    <property type="evidence" value="ECO:0007669"/>
    <property type="project" value="UniProtKB-KW"/>
</dbReference>
<keyword evidence="3" id="KW-1185">Reference proteome</keyword>
<dbReference type="PANTHER" id="PTHR43591">
    <property type="entry name" value="METHYLTRANSFERASE"/>
    <property type="match status" value="1"/>
</dbReference>